<evidence type="ECO:0000313" key="3">
    <source>
        <dbReference type="EMBL" id="KAF0774972.1"/>
    </source>
</evidence>
<comment type="caution">
    <text evidence="3">The sequence shown here is derived from an EMBL/GenBank/DDBJ whole genome shotgun (WGS) entry which is preliminary data.</text>
</comment>
<dbReference type="VEuPathDB" id="FungiDB:H257_04002"/>
<feature type="non-terminal residue" evidence="3">
    <location>
        <position position="78"/>
    </location>
</feature>
<dbReference type="EMBL" id="VJMI01002723">
    <property type="protein sequence ID" value="KAF0774972.1"/>
    <property type="molecule type" value="Genomic_DNA"/>
</dbReference>
<name>A0A6A5AIE0_APHAT</name>
<reference evidence="3 4" key="1">
    <citation type="submission" date="2019-06" db="EMBL/GenBank/DDBJ databases">
        <title>Genomics analysis of Aphanomyces spp. identifies a new class of oomycete effector associated with host adaptation.</title>
        <authorList>
            <person name="Gaulin E."/>
        </authorList>
    </citation>
    <scope>NUCLEOTIDE SEQUENCE [LARGE SCALE GENOMIC DNA]</scope>
    <source>
        <strain evidence="3 4">E</strain>
    </source>
</reference>
<gene>
    <name evidence="3" type="ORF">AaE_001328</name>
</gene>
<accession>A0A6A5AIE0</accession>
<evidence type="ECO:0000256" key="2">
    <source>
        <dbReference type="SAM" id="MobiDB-lite"/>
    </source>
</evidence>
<sequence length="78" mass="9060">MTDVADNRRGALRRVKEEDLQAIEDRLLNLEKRVRKDHEARAQYATRVNAESNIKKKSHYDLEHEGDEQVKGEGDTVN</sequence>
<feature type="coiled-coil region" evidence="1">
    <location>
        <begin position="13"/>
        <end position="40"/>
    </location>
</feature>
<protein>
    <submittedName>
        <fullName evidence="3">Uncharacterized protein</fullName>
    </submittedName>
</protein>
<evidence type="ECO:0000256" key="1">
    <source>
        <dbReference type="SAM" id="Coils"/>
    </source>
</evidence>
<proteinExistence type="predicted"/>
<feature type="region of interest" description="Disordered" evidence="2">
    <location>
        <begin position="42"/>
        <end position="78"/>
    </location>
</feature>
<evidence type="ECO:0000313" key="4">
    <source>
        <dbReference type="Proteomes" id="UP000469452"/>
    </source>
</evidence>
<dbReference type="AlphaFoldDB" id="A0A6A5AIE0"/>
<organism evidence="3 4">
    <name type="scientific">Aphanomyces astaci</name>
    <name type="common">Crayfish plague agent</name>
    <dbReference type="NCBI Taxonomy" id="112090"/>
    <lineage>
        <taxon>Eukaryota</taxon>
        <taxon>Sar</taxon>
        <taxon>Stramenopiles</taxon>
        <taxon>Oomycota</taxon>
        <taxon>Saprolegniomycetes</taxon>
        <taxon>Saprolegniales</taxon>
        <taxon>Verrucalvaceae</taxon>
        <taxon>Aphanomyces</taxon>
    </lineage>
</organism>
<feature type="compositionally biased region" description="Basic and acidic residues" evidence="2">
    <location>
        <begin position="59"/>
        <end position="78"/>
    </location>
</feature>
<keyword evidence="1" id="KW-0175">Coiled coil</keyword>
<dbReference type="Proteomes" id="UP000469452">
    <property type="component" value="Unassembled WGS sequence"/>
</dbReference>